<evidence type="ECO:0000256" key="2">
    <source>
        <dbReference type="ARBA" id="ARBA00022670"/>
    </source>
</evidence>
<gene>
    <name evidence="10" type="ORF">FUA23_21255</name>
</gene>
<keyword evidence="3" id="KW-0479">Metal-binding</keyword>
<dbReference type="RefSeq" id="WP_147932797.1">
    <property type="nucleotide sequence ID" value="NZ_VOXD01000054.1"/>
</dbReference>
<dbReference type="GO" id="GO:0004222">
    <property type="term" value="F:metalloendopeptidase activity"/>
    <property type="evidence" value="ECO:0007669"/>
    <property type="project" value="TreeGrafter"/>
</dbReference>
<dbReference type="Pfam" id="PF01551">
    <property type="entry name" value="Peptidase_M23"/>
    <property type="match status" value="1"/>
</dbReference>
<reference evidence="10 11" key="1">
    <citation type="submission" date="2019-08" db="EMBL/GenBank/DDBJ databases">
        <title>Lewinella sp. strain SSH13 Genome sequencing and assembly.</title>
        <authorList>
            <person name="Kim I."/>
        </authorList>
    </citation>
    <scope>NUCLEOTIDE SEQUENCE [LARGE SCALE GENOMIC DNA]</scope>
    <source>
        <strain evidence="10 11">SSH13</strain>
    </source>
</reference>
<dbReference type="Gene3D" id="2.70.70.10">
    <property type="entry name" value="Glucose Permease (Domain IIA)"/>
    <property type="match status" value="1"/>
</dbReference>
<dbReference type="CDD" id="cd12797">
    <property type="entry name" value="M23_peptidase"/>
    <property type="match status" value="1"/>
</dbReference>
<evidence type="ECO:0000256" key="4">
    <source>
        <dbReference type="ARBA" id="ARBA00022801"/>
    </source>
</evidence>
<dbReference type="EMBL" id="VOXD01000054">
    <property type="protein sequence ID" value="TXF84242.1"/>
    <property type="molecule type" value="Genomic_DNA"/>
</dbReference>
<keyword evidence="4" id="KW-0378">Hydrolase</keyword>
<evidence type="ECO:0000256" key="3">
    <source>
        <dbReference type="ARBA" id="ARBA00022723"/>
    </source>
</evidence>
<evidence type="ECO:0000256" key="7">
    <source>
        <dbReference type="SAM" id="Coils"/>
    </source>
</evidence>
<feature type="domain" description="M23ase beta-sheet core" evidence="9">
    <location>
        <begin position="203"/>
        <end position="298"/>
    </location>
</feature>
<dbReference type="AlphaFoldDB" id="A0A5C7F5S5"/>
<keyword evidence="8" id="KW-0472">Membrane</keyword>
<dbReference type="PANTHER" id="PTHR21666:SF288">
    <property type="entry name" value="CELL DIVISION PROTEIN YTFB"/>
    <property type="match status" value="1"/>
</dbReference>
<dbReference type="InterPro" id="IPR011055">
    <property type="entry name" value="Dup_hybrid_motif"/>
</dbReference>
<evidence type="ECO:0000259" key="9">
    <source>
        <dbReference type="Pfam" id="PF01551"/>
    </source>
</evidence>
<name>A0A5C7F5S5_9BACT</name>
<keyword evidence="5" id="KW-0862">Zinc</keyword>
<evidence type="ECO:0000313" key="11">
    <source>
        <dbReference type="Proteomes" id="UP000321907"/>
    </source>
</evidence>
<evidence type="ECO:0000256" key="8">
    <source>
        <dbReference type="SAM" id="Phobius"/>
    </source>
</evidence>
<keyword evidence="8" id="KW-1133">Transmembrane helix</keyword>
<protein>
    <submittedName>
        <fullName evidence="10">M23 family metallopeptidase</fullName>
    </submittedName>
</protein>
<keyword evidence="7" id="KW-0175">Coiled coil</keyword>
<dbReference type="FunFam" id="2.70.70.10:FF:000006">
    <property type="entry name" value="M23 family peptidase"/>
    <property type="match status" value="1"/>
</dbReference>
<keyword evidence="11" id="KW-1185">Reference proteome</keyword>
<evidence type="ECO:0000256" key="5">
    <source>
        <dbReference type="ARBA" id="ARBA00022833"/>
    </source>
</evidence>
<dbReference type="PANTHER" id="PTHR21666">
    <property type="entry name" value="PEPTIDASE-RELATED"/>
    <property type="match status" value="1"/>
</dbReference>
<evidence type="ECO:0000256" key="6">
    <source>
        <dbReference type="ARBA" id="ARBA00023049"/>
    </source>
</evidence>
<dbReference type="Proteomes" id="UP000321907">
    <property type="component" value="Unassembled WGS sequence"/>
</dbReference>
<keyword evidence="6" id="KW-0482">Metalloprotease</keyword>
<feature type="coiled-coil region" evidence="7">
    <location>
        <begin position="56"/>
        <end position="90"/>
    </location>
</feature>
<dbReference type="GO" id="GO:0046872">
    <property type="term" value="F:metal ion binding"/>
    <property type="evidence" value="ECO:0007669"/>
    <property type="project" value="UniProtKB-KW"/>
</dbReference>
<dbReference type="SUPFAM" id="SSF51261">
    <property type="entry name" value="Duplicated hybrid motif"/>
    <property type="match status" value="1"/>
</dbReference>
<dbReference type="InterPro" id="IPR016047">
    <property type="entry name" value="M23ase_b-sheet_dom"/>
</dbReference>
<evidence type="ECO:0000256" key="1">
    <source>
        <dbReference type="ARBA" id="ARBA00001947"/>
    </source>
</evidence>
<feature type="transmembrane region" description="Helical" evidence="8">
    <location>
        <begin position="29"/>
        <end position="51"/>
    </location>
</feature>
<dbReference type="GO" id="GO:0006508">
    <property type="term" value="P:proteolysis"/>
    <property type="evidence" value="ECO:0007669"/>
    <property type="project" value="UniProtKB-KW"/>
</dbReference>
<sequence length="326" mass="36903">MRREKFVFNKQTLQYDRVIEPLRYTILRGFAFCGAAVFTAILMMMVVHAYFPSPGERLLSQENDILRSQIENTNEELTAMADVLESIQDRDSAIYRMMFREEPIDRDVWRGGRGGHDAYADLRELPRSGEKIANLRSRLDDLKHRLDLQSRSLDDVTTMIVNKEDRIASVPSIKPIRSDQFNRKIENLSGFGMRMHPIHGVPKMHYGIDFNCRKGTPIQASGKGKVVWAGNRGDYGKCVIIDHGYGFKSLYGHMSEILVKNGAQVERGAKIGLVGSTGGSTGDHLHYEVHKDGKQVDPIQFCYDGLSTEEYAQLVNASKVSNKSWD</sequence>
<evidence type="ECO:0000313" key="10">
    <source>
        <dbReference type="EMBL" id="TXF84242.1"/>
    </source>
</evidence>
<keyword evidence="2" id="KW-0645">Protease</keyword>
<dbReference type="OrthoDB" id="9810477at2"/>
<dbReference type="InterPro" id="IPR050570">
    <property type="entry name" value="Cell_wall_metabolism_enzyme"/>
</dbReference>
<proteinExistence type="predicted"/>
<organism evidence="10 11">
    <name type="scientific">Neolewinella aurantiaca</name>
    <dbReference type="NCBI Taxonomy" id="2602767"/>
    <lineage>
        <taxon>Bacteria</taxon>
        <taxon>Pseudomonadati</taxon>
        <taxon>Bacteroidota</taxon>
        <taxon>Saprospiria</taxon>
        <taxon>Saprospirales</taxon>
        <taxon>Lewinellaceae</taxon>
        <taxon>Neolewinella</taxon>
    </lineage>
</organism>
<comment type="cofactor">
    <cofactor evidence="1">
        <name>Zn(2+)</name>
        <dbReference type="ChEBI" id="CHEBI:29105"/>
    </cofactor>
</comment>
<keyword evidence="8" id="KW-0812">Transmembrane</keyword>
<accession>A0A5C7F5S5</accession>
<comment type="caution">
    <text evidence="10">The sequence shown here is derived from an EMBL/GenBank/DDBJ whole genome shotgun (WGS) entry which is preliminary data.</text>
</comment>